<gene>
    <name evidence="5" type="primary">pepX</name>
    <name evidence="5" type="ORF">Scani_30180</name>
</gene>
<dbReference type="InterPro" id="IPR000383">
    <property type="entry name" value="Xaa-Pro-like_dom"/>
</dbReference>
<keyword evidence="3" id="KW-1133">Transmembrane helix</keyword>
<feature type="compositionally biased region" description="Low complexity" evidence="2">
    <location>
        <begin position="687"/>
        <end position="699"/>
    </location>
</feature>
<feature type="domain" description="Xaa-Pro dipeptidyl-peptidase C-terminal" evidence="4">
    <location>
        <begin position="408"/>
        <end position="675"/>
    </location>
</feature>
<evidence type="ECO:0000256" key="2">
    <source>
        <dbReference type="SAM" id="MobiDB-lite"/>
    </source>
</evidence>
<reference evidence="5 6" key="1">
    <citation type="submission" date="2019-12" db="EMBL/GenBank/DDBJ databases">
        <title>Whole genome shotgun sequence of Streptomyces caniferus NBRC 15389.</title>
        <authorList>
            <person name="Ichikawa N."/>
            <person name="Kimura A."/>
            <person name="Kitahashi Y."/>
            <person name="Komaki H."/>
            <person name="Tamura T."/>
        </authorList>
    </citation>
    <scope>NUCLEOTIDE SEQUENCE [LARGE SCALE GENOMIC DNA]</scope>
    <source>
        <strain evidence="5 6">NBRC 15389</strain>
    </source>
</reference>
<proteinExistence type="predicted"/>
<evidence type="ECO:0000259" key="4">
    <source>
        <dbReference type="SMART" id="SM00939"/>
    </source>
</evidence>
<sequence length="709" mass="75469">MTDMNHHQAAADRRGLPSGLSPVPPSGTARSPATAAAGFPDRLLRRGVEPRYRPPVTNPARILRIPFTVLVMAAVAVLLSALIGPAAAQAAPRESRPVYSYDHAIRESVWVDTRLDGDADGRTDRVAVDIVRPAEPARQGRRIPVIMDASPYYSCCGRGNESQKKTYDDHGRPVQFPLYYDNYFVPRGYATVLVDLAGTNRSDGCIDIGGRSDIGSAKAVVDWLGGRGRAYTARTGGKRVTAGWSNGSTGMIGKSWDATIANGVAATGVKGLKTIVPIAGISSWYDYYFAKGAPLYDSGPDALADAVDSPDAHKRCAAVQKKLADGAPRSGDWTGLWSERDYVRRADKVRASVFMVHGMQDLNVRTRHAGQWWDALARHGVERKIWLSQTGHVDPFDYRRGDWVTTLHHWFDHYLMGYDNGIDRAPMADIERSPGTWSTDPQWPAPGTRTTTLRPRGGTAPGVGVLGTTRAPHGATAAFTDDPKLSEADWASQIDAATPAKAGFSTAPLRAPLRLSGSGKVTVTATPSTSTAHLSAVLVDLGPDTIRNYAADGEGITTLDKRTCWGAGNPGDTGCFKETAADTQQVGYTVFSRGWADLGNYADAHKGRPLIPGKRYTLTLDLAASDHIVPAGHRLALIVAGTDAGLIDPPASTPEVTVDLSRTSARLPLTGGAPAFARATTGASRHPAAAPPLDGLAPPRSLSRMPAGG</sequence>
<dbReference type="GO" id="GO:0008239">
    <property type="term" value="F:dipeptidyl-peptidase activity"/>
    <property type="evidence" value="ECO:0007669"/>
    <property type="project" value="InterPro"/>
</dbReference>
<comment type="caution">
    <text evidence="5">The sequence shown here is derived from an EMBL/GenBank/DDBJ whole genome shotgun (WGS) entry which is preliminary data.</text>
</comment>
<protein>
    <submittedName>
        <fullName evidence="5">X-Pro dipeptidyl-peptidase</fullName>
    </submittedName>
</protein>
<evidence type="ECO:0000256" key="1">
    <source>
        <dbReference type="ARBA" id="ARBA00022801"/>
    </source>
</evidence>
<evidence type="ECO:0000313" key="5">
    <source>
        <dbReference type="EMBL" id="GFE06750.1"/>
    </source>
</evidence>
<keyword evidence="3" id="KW-0472">Membrane</keyword>
<evidence type="ECO:0000313" key="6">
    <source>
        <dbReference type="Proteomes" id="UP000435837"/>
    </source>
</evidence>
<dbReference type="Proteomes" id="UP000435837">
    <property type="component" value="Unassembled WGS sequence"/>
</dbReference>
<dbReference type="Pfam" id="PF02129">
    <property type="entry name" value="Peptidase_S15"/>
    <property type="match status" value="1"/>
</dbReference>
<dbReference type="Pfam" id="PF08530">
    <property type="entry name" value="PepX_C"/>
    <property type="match status" value="1"/>
</dbReference>
<feature type="region of interest" description="Disordered" evidence="2">
    <location>
        <begin position="671"/>
        <end position="709"/>
    </location>
</feature>
<feature type="compositionally biased region" description="Basic and acidic residues" evidence="2">
    <location>
        <begin position="1"/>
        <end position="15"/>
    </location>
</feature>
<keyword evidence="3" id="KW-0812">Transmembrane</keyword>
<keyword evidence="1" id="KW-0378">Hydrolase</keyword>
<dbReference type="SMART" id="SM00939">
    <property type="entry name" value="PepX_C"/>
    <property type="match status" value="1"/>
</dbReference>
<name>A0A640S6D3_9ACTN</name>
<dbReference type="EMBL" id="BLIN01000003">
    <property type="protein sequence ID" value="GFE06750.1"/>
    <property type="molecule type" value="Genomic_DNA"/>
</dbReference>
<organism evidence="5 6">
    <name type="scientific">Streptomyces caniferus</name>
    <dbReference type="NCBI Taxonomy" id="285557"/>
    <lineage>
        <taxon>Bacteria</taxon>
        <taxon>Bacillati</taxon>
        <taxon>Actinomycetota</taxon>
        <taxon>Actinomycetes</taxon>
        <taxon>Kitasatosporales</taxon>
        <taxon>Streptomycetaceae</taxon>
        <taxon>Streptomyces</taxon>
    </lineage>
</organism>
<dbReference type="Gene3D" id="3.40.50.1820">
    <property type="entry name" value="alpha/beta hydrolase"/>
    <property type="match status" value="2"/>
</dbReference>
<dbReference type="SUPFAM" id="SSF53474">
    <property type="entry name" value="alpha/beta-Hydrolases"/>
    <property type="match status" value="1"/>
</dbReference>
<dbReference type="InterPro" id="IPR013736">
    <property type="entry name" value="Xaa-Pro_dipept_C"/>
</dbReference>
<feature type="transmembrane region" description="Helical" evidence="3">
    <location>
        <begin position="67"/>
        <end position="88"/>
    </location>
</feature>
<dbReference type="NCBIfam" id="NF003780">
    <property type="entry name" value="PRK05371.1-1"/>
    <property type="match status" value="1"/>
</dbReference>
<evidence type="ECO:0000256" key="3">
    <source>
        <dbReference type="SAM" id="Phobius"/>
    </source>
</evidence>
<feature type="region of interest" description="Disordered" evidence="2">
    <location>
        <begin position="1"/>
        <end position="40"/>
    </location>
</feature>
<dbReference type="SUPFAM" id="SSF49785">
    <property type="entry name" value="Galactose-binding domain-like"/>
    <property type="match status" value="1"/>
</dbReference>
<dbReference type="Gene3D" id="2.60.120.260">
    <property type="entry name" value="Galactose-binding domain-like"/>
    <property type="match status" value="1"/>
</dbReference>
<accession>A0A640S6D3</accession>
<dbReference type="InterPro" id="IPR029058">
    <property type="entry name" value="AB_hydrolase_fold"/>
</dbReference>
<dbReference type="InterPro" id="IPR008979">
    <property type="entry name" value="Galactose-bd-like_sf"/>
</dbReference>
<dbReference type="AlphaFoldDB" id="A0A640S6D3"/>